<evidence type="ECO:0000313" key="2">
    <source>
        <dbReference type="Proteomes" id="UP000266723"/>
    </source>
</evidence>
<evidence type="ECO:0000313" key="1">
    <source>
        <dbReference type="EMBL" id="KAF3565083.1"/>
    </source>
</evidence>
<keyword evidence="2" id="KW-1185">Reference proteome</keyword>
<comment type="caution">
    <text evidence="1">The sequence shown here is derived from an EMBL/GenBank/DDBJ whole genome shotgun (WGS) entry which is preliminary data.</text>
</comment>
<reference evidence="1 2" key="1">
    <citation type="journal article" date="2020" name="BMC Genomics">
        <title>Intraspecific diversification of the crop wild relative Brassica cretica Lam. using demographic model selection.</title>
        <authorList>
            <person name="Kioukis A."/>
            <person name="Michalopoulou V.A."/>
            <person name="Briers L."/>
            <person name="Pirintsos S."/>
            <person name="Studholme D.J."/>
            <person name="Pavlidis P."/>
            <person name="Sarris P.F."/>
        </authorList>
    </citation>
    <scope>NUCLEOTIDE SEQUENCE [LARGE SCALE GENOMIC DNA]</scope>
    <source>
        <strain evidence="2">cv. PFS-1207/04</strain>
    </source>
</reference>
<name>A0ABQ7D105_BRACR</name>
<organism evidence="1 2">
    <name type="scientific">Brassica cretica</name>
    <name type="common">Mustard</name>
    <dbReference type="NCBI Taxonomy" id="69181"/>
    <lineage>
        <taxon>Eukaryota</taxon>
        <taxon>Viridiplantae</taxon>
        <taxon>Streptophyta</taxon>
        <taxon>Embryophyta</taxon>
        <taxon>Tracheophyta</taxon>
        <taxon>Spermatophyta</taxon>
        <taxon>Magnoliopsida</taxon>
        <taxon>eudicotyledons</taxon>
        <taxon>Gunneridae</taxon>
        <taxon>Pentapetalae</taxon>
        <taxon>rosids</taxon>
        <taxon>malvids</taxon>
        <taxon>Brassicales</taxon>
        <taxon>Brassicaceae</taxon>
        <taxon>Brassiceae</taxon>
        <taxon>Brassica</taxon>
    </lineage>
</organism>
<gene>
    <name evidence="1" type="ORF">DY000_02016308</name>
</gene>
<accession>A0ABQ7D105</accession>
<sequence length="166" mass="17261">MYTKPKTSNYVRFSVGDASSTCIGSGVMSEGLVVGYGGLADGLGGGLSALIQSLSIDGNRTRLYLGSIDHMMQGFSDKYLELQISDQDLTGFHESRLNGGCHQAMFLGIFSFLFLNLLPSDASSTCIASGVMSEGLVVGYGGLANGLGGGLSALIQSLSIDGNRTR</sequence>
<protein>
    <submittedName>
        <fullName evidence="1">Uncharacterized protein</fullName>
    </submittedName>
</protein>
<proteinExistence type="predicted"/>
<dbReference type="Proteomes" id="UP000266723">
    <property type="component" value="Unassembled WGS sequence"/>
</dbReference>
<dbReference type="EMBL" id="QGKV02000759">
    <property type="protein sequence ID" value="KAF3565083.1"/>
    <property type="molecule type" value="Genomic_DNA"/>
</dbReference>